<gene>
    <name evidence="7" type="ORF">ACFFTU_26375</name>
</gene>
<dbReference type="Gene3D" id="3.10.105.10">
    <property type="entry name" value="Dipeptide-binding Protein, Domain 3"/>
    <property type="match status" value="1"/>
</dbReference>
<keyword evidence="3" id="KW-0813">Transport</keyword>
<dbReference type="PANTHER" id="PTHR30290:SF10">
    <property type="entry name" value="PERIPLASMIC OLIGOPEPTIDE-BINDING PROTEIN-RELATED"/>
    <property type="match status" value="1"/>
</dbReference>
<keyword evidence="4" id="KW-0732">Signal</keyword>
<evidence type="ECO:0000313" key="8">
    <source>
        <dbReference type="Proteomes" id="UP001589718"/>
    </source>
</evidence>
<sequence length="529" mass="58022">MFDRARCLRVAAALTSLSLLPGCGALTEEGSDPEHRLSVGTTSKPSKLDPAGAWDGSWELYRNVFQTLLSYQTGTVTPTPDAAESCAFDDTAHRVYSCTLKAGLTFSDGAALDAEAVRHSIERIVRINAEGGPAGLLSSLQKVETQGKQKVVFRLNKPDATFPFVLATPGMSLVSPTAYPAGRLRTDNSLVGSGPYVLKAYRPKGADSGADLERNSAYKGFAKRKNAAVTIRYFDDSAKMVKALKNKEIDATFRGLTAEQIVALQDETDGPIHVTESPGSEIHYLVFNPKDKYAAKPAVRRAIAQLVDRPALVEKVYRGTAEPLYSMVPAGIAGHTTDFFDTYGRADVAEAKRILRAGGITTPVPLAFWYPTDRYGSSTALEFAELKRQLEASGLFRITVKGLPWDEFSQGVQKGSYPVFGRGWAPDYPDPDSFVSPFVGERNAISTPYVVPRITGELLPKSRREVKRDKATDYFVEAQDVLMRDVRLLPLWQGKLYVAALEDVGGTELTLDPQTIMQVWELYRKTSWD</sequence>
<dbReference type="EMBL" id="JBHMCR010000018">
    <property type="protein sequence ID" value="MFB9523475.1"/>
    <property type="molecule type" value="Genomic_DNA"/>
</dbReference>
<dbReference type="Gene3D" id="3.40.190.10">
    <property type="entry name" value="Periplasmic binding protein-like II"/>
    <property type="match status" value="1"/>
</dbReference>
<comment type="subcellular location">
    <subcellularLocation>
        <location evidence="1">Cell envelope</location>
    </subcellularLocation>
</comment>
<dbReference type="Pfam" id="PF00496">
    <property type="entry name" value="SBP_bac_5"/>
    <property type="match status" value="1"/>
</dbReference>
<proteinExistence type="inferred from homology"/>
<reference evidence="7 8" key="1">
    <citation type="submission" date="2024-09" db="EMBL/GenBank/DDBJ databases">
        <authorList>
            <person name="Sun Q."/>
            <person name="Mori K."/>
        </authorList>
    </citation>
    <scope>NUCLEOTIDE SEQUENCE [LARGE SCALE GENOMIC DNA]</scope>
    <source>
        <strain evidence="7 8">JCM 4362</strain>
    </source>
</reference>
<dbReference type="InterPro" id="IPR000914">
    <property type="entry name" value="SBP_5_dom"/>
</dbReference>
<evidence type="ECO:0000256" key="4">
    <source>
        <dbReference type="ARBA" id="ARBA00022729"/>
    </source>
</evidence>
<organism evidence="7 8">
    <name type="scientific">Streptomyces cremeus</name>
    <dbReference type="NCBI Taxonomy" id="66881"/>
    <lineage>
        <taxon>Bacteria</taxon>
        <taxon>Bacillati</taxon>
        <taxon>Actinomycetota</taxon>
        <taxon>Actinomycetes</taxon>
        <taxon>Kitasatosporales</taxon>
        <taxon>Streptomycetaceae</taxon>
        <taxon>Streptomyces</taxon>
    </lineage>
</organism>
<keyword evidence="8" id="KW-1185">Reference proteome</keyword>
<dbReference type="RefSeq" id="WP_345225203.1">
    <property type="nucleotide sequence ID" value="NZ_BAAAXE010000013.1"/>
</dbReference>
<evidence type="ECO:0000256" key="3">
    <source>
        <dbReference type="ARBA" id="ARBA00022448"/>
    </source>
</evidence>
<dbReference type="Proteomes" id="UP001589718">
    <property type="component" value="Unassembled WGS sequence"/>
</dbReference>
<feature type="domain" description="Solute-binding protein family 5" evidence="6">
    <location>
        <begin position="78"/>
        <end position="443"/>
    </location>
</feature>
<protein>
    <submittedName>
        <fullName evidence="7">ABC transporter substrate-binding protein</fullName>
    </submittedName>
</protein>
<evidence type="ECO:0000256" key="5">
    <source>
        <dbReference type="SAM" id="MobiDB-lite"/>
    </source>
</evidence>
<dbReference type="PIRSF" id="PIRSF002741">
    <property type="entry name" value="MppA"/>
    <property type="match status" value="1"/>
</dbReference>
<accession>A0ABV5PJU9</accession>
<evidence type="ECO:0000313" key="7">
    <source>
        <dbReference type="EMBL" id="MFB9523475.1"/>
    </source>
</evidence>
<evidence type="ECO:0000256" key="1">
    <source>
        <dbReference type="ARBA" id="ARBA00004196"/>
    </source>
</evidence>
<dbReference type="PANTHER" id="PTHR30290">
    <property type="entry name" value="PERIPLASMIC BINDING COMPONENT OF ABC TRANSPORTER"/>
    <property type="match status" value="1"/>
</dbReference>
<comment type="caution">
    <text evidence="7">The sequence shown here is derived from an EMBL/GenBank/DDBJ whole genome shotgun (WGS) entry which is preliminary data.</text>
</comment>
<dbReference type="InterPro" id="IPR030678">
    <property type="entry name" value="Peptide/Ni-bd"/>
</dbReference>
<dbReference type="InterPro" id="IPR039424">
    <property type="entry name" value="SBP_5"/>
</dbReference>
<feature type="region of interest" description="Disordered" evidence="5">
    <location>
        <begin position="29"/>
        <end position="50"/>
    </location>
</feature>
<name>A0ABV5PJU9_STRCM</name>
<comment type="similarity">
    <text evidence="2">Belongs to the bacterial solute-binding protein 5 family.</text>
</comment>
<evidence type="ECO:0000259" key="6">
    <source>
        <dbReference type="Pfam" id="PF00496"/>
    </source>
</evidence>
<evidence type="ECO:0000256" key="2">
    <source>
        <dbReference type="ARBA" id="ARBA00005695"/>
    </source>
</evidence>
<dbReference type="SUPFAM" id="SSF53850">
    <property type="entry name" value="Periplasmic binding protein-like II"/>
    <property type="match status" value="1"/>
</dbReference>